<evidence type="ECO:0000259" key="1">
    <source>
        <dbReference type="SMART" id="SM00829"/>
    </source>
</evidence>
<dbReference type="EMBL" id="LT629772">
    <property type="protein sequence ID" value="SDR85696.1"/>
    <property type="molecule type" value="Genomic_DNA"/>
</dbReference>
<gene>
    <name evidence="2" type="ORF">SAMN04489812_0122</name>
</gene>
<dbReference type="Pfam" id="PF00107">
    <property type="entry name" value="ADH_zinc_N"/>
    <property type="match status" value="1"/>
</dbReference>
<dbReference type="InterPro" id="IPR011032">
    <property type="entry name" value="GroES-like_sf"/>
</dbReference>
<dbReference type="RefSeq" id="WP_091531534.1">
    <property type="nucleotide sequence ID" value="NZ_LT629772.1"/>
</dbReference>
<dbReference type="STRING" id="630515.SAMN04489812_0122"/>
<dbReference type="SUPFAM" id="SSF50129">
    <property type="entry name" value="GroES-like"/>
    <property type="match status" value="1"/>
</dbReference>
<evidence type="ECO:0000313" key="2">
    <source>
        <dbReference type="EMBL" id="SDR85696.1"/>
    </source>
</evidence>
<dbReference type="Gene3D" id="3.90.180.10">
    <property type="entry name" value="Medium-chain alcohol dehydrogenases, catalytic domain"/>
    <property type="match status" value="1"/>
</dbReference>
<reference evidence="2 3" key="1">
    <citation type="submission" date="2016-10" db="EMBL/GenBank/DDBJ databases">
        <authorList>
            <person name="de Groot N.N."/>
        </authorList>
    </citation>
    <scope>NUCLEOTIDE SEQUENCE [LARGE SCALE GENOMIC DNA]</scope>
    <source>
        <strain evidence="2 3">DSM 21800</strain>
    </source>
</reference>
<dbReference type="PANTHER" id="PTHR45033:SF3">
    <property type="entry name" value="DEHYDROGENASE, PUTATIVE (AFU_ORTHOLOGUE AFUA_2G13270)-RELATED"/>
    <property type="match status" value="1"/>
</dbReference>
<accession>A0A1H1MG64</accession>
<dbReference type="Proteomes" id="UP000199103">
    <property type="component" value="Chromosome I"/>
</dbReference>
<dbReference type="OrthoDB" id="9787435at2"/>
<dbReference type="AlphaFoldDB" id="A0A1H1MG64"/>
<feature type="domain" description="Enoyl reductase (ER)" evidence="1">
    <location>
        <begin position="13"/>
        <end position="327"/>
    </location>
</feature>
<evidence type="ECO:0000313" key="3">
    <source>
        <dbReference type="Proteomes" id="UP000199103"/>
    </source>
</evidence>
<sequence length="332" mass="34339">MLAAYAARTDADQPLNALQVGELDVASTPGGQQTPDDWVEVELRAAALNHHDLFSLRGVGLSADQCPMVLGCDAAGIGPDGAEVIVHAVINAPGFSGPDTTTDPRRSLLSERCPGTLAERIRVPAANLIAKPAELSFAEAACLPTAWLTAYRMLFVRSGVRPGDTVLVQGAGGGVATALILLARHAGLRVWVTSRSAERGERAVGLGAHAWFPSGERLPERVDAVLESVGAATWSHSINALKPGGTVVICGTTSGAEPSKAELTKIFFKPLQVVGSTMGTREELVGLAAMLVATGLRPVIDSTLPLTAAADAFARLESGAGFGKIVLTAGRN</sequence>
<dbReference type="SUPFAM" id="SSF51735">
    <property type="entry name" value="NAD(P)-binding Rossmann-fold domains"/>
    <property type="match status" value="1"/>
</dbReference>
<dbReference type="InterPro" id="IPR036291">
    <property type="entry name" value="NAD(P)-bd_dom_sf"/>
</dbReference>
<dbReference type="InterPro" id="IPR020843">
    <property type="entry name" value="ER"/>
</dbReference>
<dbReference type="PANTHER" id="PTHR45033">
    <property type="match status" value="1"/>
</dbReference>
<dbReference type="InterPro" id="IPR013149">
    <property type="entry name" value="ADH-like_C"/>
</dbReference>
<dbReference type="Pfam" id="PF08240">
    <property type="entry name" value="ADH_N"/>
    <property type="match status" value="1"/>
</dbReference>
<dbReference type="InterPro" id="IPR013154">
    <property type="entry name" value="ADH-like_N"/>
</dbReference>
<dbReference type="SMART" id="SM00829">
    <property type="entry name" value="PKS_ER"/>
    <property type="match status" value="1"/>
</dbReference>
<keyword evidence="3" id="KW-1185">Reference proteome</keyword>
<name>A0A1H1MG64_9ACTN</name>
<dbReference type="InterPro" id="IPR052711">
    <property type="entry name" value="Zinc_ADH-like"/>
</dbReference>
<dbReference type="GO" id="GO:0016491">
    <property type="term" value="F:oxidoreductase activity"/>
    <property type="evidence" value="ECO:0007669"/>
    <property type="project" value="InterPro"/>
</dbReference>
<organism evidence="2 3">
    <name type="scientific">Microlunatus soli</name>
    <dbReference type="NCBI Taxonomy" id="630515"/>
    <lineage>
        <taxon>Bacteria</taxon>
        <taxon>Bacillati</taxon>
        <taxon>Actinomycetota</taxon>
        <taxon>Actinomycetes</taxon>
        <taxon>Propionibacteriales</taxon>
        <taxon>Propionibacteriaceae</taxon>
        <taxon>Microlunatus</taxon>
    </lineage>
</organism>
<protein>
    <submittedName>
        <fullName evidence="2">NADPH:quinone reductase</fullName>
    </submittedName>
</protein>
<proteinExistence type="predicted"/>